<keyword evidence="8 12" id="KW-0067">ATP-binding</keyword>
<comment type="similarity">
    <text evidence="12">Belongs to the carbohydrate kinase PfkB family. Ribokinase subfamily.</text>
</comment>
<dbReference type="InterPro" id="IPR029056">
    <property type="entry name" value="Ribokinase-like"/>
</dbReference>
<reference evidence="14 15" key="1">
    <citation type="submission" date="2021-04" db="EMBL/GenBank/DDBJ databases">
        <authorList>
            <person name="Rodrigo-Torres L."/>
            <person name="Arahal R. D."/>
            <person name="Lucena T."/>
        </authorList>
    </citation>
    <scope>NUCLEOTIDE SEQUENCE [LARGE SCALE GENOMIC DNA]</scope>
    <source>
        <strain evidence="14 15">CECT 9623</strain>
    </source>
</reference>
<comment type="catalytic activity">
    <reaction evidence="12">
        <text>D-ribose + ATP = D-ribose 5-phosphate + ADP + H(+)</text>
        <dbReference type="Rhea" id="RHEA:13697"/>
        <dbReference type="ChEBI" id="CHEBI:15378"/>
        <dbReference type="ChEBI" id="CHEBI:30616"/>
        <dbReference type="ChEBI" id="CHEBI:47013"/>
        <dbReference type="ChEBI" id="CHEBI:78346"/>
        <dbReference type="ChEBI" id="CHEBI:456216"/>
        <dbReference type="EC" id="2.7.1.15"/>
    </reaction>
</comment>
<comment type="similarity">
    <text evidence="1">Belongs to the carbohydrate kinase pfkB family.</text>
</comment>
<dbReference type="PANTHER" id="PTHR10584:SF166">
    <property type="entry name" value="RIBOKINASE"/>
    <property type="match status" value="1"/>
</dbReference>
<feature type="binding site" evidence="12">
    <location>
        <position position="244"/>
    </location>
    <ligand>
        <name>K(+)</name>
        <dbReference type="ChEBI" id="CHEBI:29103"/>
    </ligand>
</feature>
<feature type="binding site" evidence="12">
    <location>
        <position position="182"/>
    </location>
    <ligand>
        <name>ATP</name>
        <dbReference type="ChEBI" id="CHEBI:30616"/>
    </ligand>
</feature>
<feature type="binding site" evidence="12">
    <location>
        <position position="246"/>
    </location>
    <ligand>
        <name>K(+)</name>
        <dbReference type="ChEBI" id="CHEBI:29103"/>
    </ligand>
</feature>
<dbReference type="NCBIfam" id="NF008353">
    <property type="entry name" value="PRK11142.1"/>
    <property type="match status" value="1"/>
</dbReference>
<feature type="binding site" evidence="12">
    <location>
        <position position="250"/>
    </location>
    <ligand>
        <name>substrate</name>
    </ligand>
</feature>
<feature type="binding site" evidence="12">
    <location>
        <position position="285"/>
    </location>
    <ligand>
        <name>K(+)</name>
        <dbReference type="ChEBI" id="CHEBI:29103"/>
    </ligand>
</feature>
<evidence type="ECO:0000256" key="4">
    <source>
        <dbReference type="ARBA" id="ARBA00022679"/>
    </source>
</evidence>
<evidence type="ECO:0000256" key="3">
    <source>
        <dbReference type="ARBA" id="ARBA00016943"/>
    </source>
</evidence>
<comment type="activity regulation">
    <text evidence="12">Activated by a monovalent cation that binds near, but not in, the active site. The most likely occupant of the site in vivo is potassium. Ion binding induces a conformational change that may alter substrate affinity.</text>
</comment>
<evidence type="ECO:0000256" key="1">
    <source>
        <dbReference type="ARBA" id="ARBA00005380"/>
    </source>
</evidence>
<feature type="domain" description="Carbohydrate kinase PfkB" evidence="13">
    <location>
        <begin position="2"/>
        <end position="293"/>
    </location>
</feature>
<dbReference type="NCBIfam" id="TIGR02152">
    <property type="entry name" value="D_ribokin_bact"/>
    <property type="match status" value="1"/>
</dbReference>
<feature type="binding site" evidence="12">
    <location>
        <begin position="9"/>
        <end position="11"/>
    </location>
    <ligand>
        <name>substrate</name>
    </ligand>
</feature>
<feature type="active site" description="Proton acceptor" evidence="12">
    <location>
        <position position="250"/>
    </location>
</feature>
<dbReference type="Proteomes" id="UP000679725">
    <property type="component" value="Unassembled WGS sequence"/>
</dbReference>
<dbReference type="CDD" id="cd01174">
    <property type="entry name" value="ribokinase"/>
    <property type="match status" value="1"/>
</dbReference>
<keyword evidence="7 12" id="KW-0418">Kinase</keyword>
<dbReference type="InterPro" id="IPR011877">
    <property type="entry name" value="Ribokinase"/>
</dbReference>
<dbReference type="PROSITE" id="PS00584">
    <property type="entry name" value="PFKB_KINASES_2"/>
    <property type="match status" value="1"/>
</dbReference>
<accession>A0ABN7R1T1</accession>
<sequence>MIYVVGSSNTDMVVKSDKLPAKGETVIGGEFLMNAGGKGANQAVSSARLGGKVCLICKIGNDLFGKQALEQFRHENILTKYIATDRTLPSGIALINVDTEGQNCITVAPGANAALKPEEVSLGMEETGSDDILLVQLEIPLETVRFAINAAHQKRTRVILNPAPAQILPQEIYPYLFAITPNETEAELLTGIRVTSDPTVEQAARILIDKGCKNVIITLGSRGAYLRTSQGGTFITSPSVKATDTTAAGDCFNGALAVTVSEGKPLEQAVAFACGAAAISVTRMGAQSSMPTRREVDQLLFS</sequence>
<evidence type="ECO:0000256" key="2">
    <source>
        <dbReference type="ARBA" id="ARBA00012035"/>
    </source>
</evidence>
<dbReference type="EC" id="2.7.1.15" evidence="2 12"/>
<evidence type="ECO:0000313" key="14">
    <source>
        <dbReference type="EMBL" id="CAG5068140.1"/>
    </source>
</evidence>
<keyword evidence="9 12" id="KW-0460">Magnesium</keyword>
<comment type="subunit">
    <text evidence="12">Homodimer.</text>
</comment>
<keyword evidence="11 12" id="KW-0119">Carbohydrate metabolism</keyword>
<feature type="binding site" evidence="12">
    <location>
        <begin position="218"/>
        <end position="223"/>
    </location>
    <ligand>
        <name>ATP</name>
        <dbReference type="ChEBI" id="CHEBI:30616"/>
    </ligand>
</feature>
<comment type="cofactor">
    <cofactor evidence="12">
        <name>Mg(2+)</name>
        <dbReference type="ChEBI" id="CHEBI:18420"/>
    </cofactor>
    <text evidence="12">Requires a divalent cation, most likely magnesium in vivo, as an electrophilic catalyst to aid phosphoryl group transfer. It is the chelate of the metal and the nucleotide that is the actual substrate.</text>
</comment>
<keyword evidence="5 12" id="KW-0479">Metal-binding</keyword>
<comment type="caution">
    <text evidence="14">The sequence shown here is derived from an EMBL/GenBank/DDBJ whole genome shotgun (WGS) entry which is preliminary data.</text>
</comment>
<gene>
    <name evidence="12 14" type="primary">rbsK</name>
    <name evidence="14" type="ORF">DYBT9623_00869</name>
</gene>
<comment type="subcellular location">
    <subcellularLocation>
        <location evidence="12">Cytoplasm</location>
    </subcellularLocation>
</comment>
<organism evidence="14 15">
    <name type="scientific">Dyadobacter linearis</name>
    <dbReference type="NCBI Taxonomy" id="2823330"/>
    <lineage>
        <taxon>Bacteria</taxon>
        <taxon>Pseudomonadati</taxon>
        <taxon>Bacteroidota</taxon>
        <taxon>Cytophagia</taxon>
        <taxon>Cytophagales</taxon>
        <taxon>Spirosomataceae</taxon>
        <taxon>Dyadobacter</taxon>
    </lineage>
</organism>
<dbReference type="HAMAP" id="MF_01987">
    <property type="entry name" value="Ribokinase"/>
    <property type="match status" value="1"/>
</dbReference>
<keyword evidence="6 12" id="KW-0547">Nucleotide-binding</keyword>
<evidence type="ECO:0000256" key="10">
    <source>
        <dbReference type="ARBA" id="ARBA00022958"/>
    </source>
</evidence>
<dbReference type="InterPro" id="IPR002173">
    <property type="entry name" value="Carboh/pur_kinase_PfkB_CS"/>
</dbReference>
<comment type="function">
    <text evidence="12">Catalyzes the phosphorylation of ribose at O-5 in a reaction requiring ATP and magnesium. The resulting D-ribose-5-phosphate can then be used either for sythesis of nucleotides, histidine, and tryptophan, or as a component of the pentose phosphate pathway.</text>
</comment>
<dbReference type="InterPro" id="IPR011611">
    <property type="entry name" value="PfkB_dom"/>
</dbReference>
<keyword evidence="15" id="KW-1185">Reference proteome</keyword>
<feature type="binding site" evidence="12">
    <location>
        <begin position="249"/>
        <end position="250"/>
    </location>
    <ligand>
        <name>ATP</name>
        <dbReference type="ChEBI" id="CHEBI:30616"/>
    </ligand>
</feature>
<protein>
    <recommendedName>
        <fullName evidence="3 12">Ribokinase</fullName>
        <shortName evidence="12">RK</shortName>
        <ecNumber evidence="2 12">2.7.1.15</ecNumber>
    </recommendedName>
</protein>
<evidence type="ECO:0000256" key="8">
    <source>
        <dbReference type="ARBA" id="ARBA00022840"/>
    </source>
</evidence>
<dbReference type="SUPFAM" id="SSF53613">
    <property type="entry name" value="Ribokinase-like"/>
    <property type="match status" value="1"/>
</dbReference>
<keyword evidence="12" id="KW-0963">Cytoplasm</keyword>
<dbReference type="PROSITE" id="PS00583">
    <property type="entry name" value="PFKB_KINASES_1"/>
    <property type="match status" value="1"/>
</dbReference>
<comment type="pathway">
    <text evidence="12">Carbohydrate metabolism; D-ribose degradation; D-ribose 5-phosphate from beta-D-ribopyranose: step 2/2.</text>
</comment>
<dbReference type="Gene3D" id="3.40.1190.20">
    <property type="match status" value="1"/>
</dbReference>
<evidence type="ECO:0000256" key="7">
    <source>
        <dbReference type="ARBA" id="ARBA00022777"/>
    </source>
</evidence>
<feature type="binding site" evidence="12">
    <location>
        <position position="280"/>
    </location>
    <ligand>
        <name>K(+)</name>
        <dbReference type="ChEBI" id="CHEBI:29103"/>
    </ligand>
</feature>
<comment type="caution">
    <text evidence="12">Lacks conserved residue(s) required for the propagation of feature annotation.</text>
</comment>
<dbReference type="RefSeq" id="WP_215232251.1">
    <property type="nucleotide sequence ID" value="NZ_CAJRAU010000001.1"/>
</dbReference>
<dbReference type="EMBL" id="CAJRAU010000001">
    <property type="protein sequence ID" value="CAG5068140.1"/>
    <property type="molecule type" value="Genomic_DNA"/>
</dbReference>
<evidence type="ECO:0000256" key="12">
    <source>
        <dbReference type="HAMAP-Rule" id="MF_01987"/>
    </source>
</evidence>
<evidence type="ECO:0000256" key="11">
    <source>
        <dbReference type="ARBA" id="ARBA00023277"/>
    </source>
</evidence>
<feature type="binding site" evidence="12">
    <location>
        <position position="283"/>
    </location>
    <ligand>
        <name>K(+)</name>
        <dbReference type="ChEBI" id="CHEBI:29103"/>
    </ligand>
</feature>
<evidence type="ECO:0000256" key="6">
    <source>
        <dbReference type="ARBA" id="ARBA00022741"/>
    </source>
</evidence>
<feature type="binding site" evidence="12">
    <location>
        <position position="289"/>
    </location>
    <ligand>
        <name>K(+)</name>
        <dbReference type="ChEBI" id="CHEBI:29103"/>
    </ligand>
</feature>
<name>A0ABN7R1T1_9BACT</name>
<keyword evidence="4 12" id="KW-0808">Transferase</keyword>
<keyword evidence="10 12" id="KW-0630">Potassium</keyword>
<evidence type="ECO:0000313" key="15">
    <source>
        <dbReference type="Proteomes" id="UP000679725"/>
    </source>
</evidence>
<evidence type="ECO:0000259" key="13">
    <source>
        <dbReference type="Pfam" id="PF00294"/>
    </source>
</evidence>
<dbReference type="Pfam" id="PF00294">
    <property type="entry name" value="PfkB"/>
    <property type="match status" value="1"/>
</dbReference>
<dbReference type="GO" id="GO:0004747">
    <property type="term" value="F:ribokinase activity"/>
    <property type="evidence" value="ECO:0007669"/>
    <property type="project" value="UniProtKB-EC"/>
</dbReference>
<dbReference type="PANTHER" id="PTHR10584">
    <property type="entry name" value="SUGAR KINASE"/>
    <property type="match status" value="1"/>
</dbReference>
<evidence type="ECO:0000256" key="9">
    <source>
        <dbReference type="ARBA" id="ARBA00022842"/>
    </source>
</evidence>
<feature type="binding site" evidence="12">
    <location>
        <position position="138"/>
    </location>
    <ligand>
        <name>substrate</name>
    </ligand>
</feature>
<dbReference type="PRINTS" id="PR00990">
    <property type="entry name" value="RIBOKINASE"/>
</dbReference>
<feature type="binding site" evidence="12">
    <location>
        <begin position="37"/>
        <end position="41"/>
    </location>
    <ligand>
        <name>substrate</name>
    </ligand>
</feature>
<evidence type="ECO:0000256" key="5">
    <source>
        <dbReference type="ARBA" id="ARBA00022723"/>
    </source>
</evidence>
<dbReference type="InterPro" id="IPR002139">
    <property type="entry name" value="Ribo/fructo_kinase"/>
</dbReference>
<proteinExistence type="inferred from homology"/>